<organism evidence="5 6">
    <name type="scientific">Macrostomum lignano</name>
    <dbReference type="NCBI Taxonomy" id="282301"/>
    <lineage>
        <taxon>Eukaryota</taxon>
        <taxon>Metazoa</taxon>
        <taxon>Spiralia</taxon>
        <taxon>Lophotrochozoa</taxon>
        <taxon>Platyhelminthes</taxon>
        <taxon>Rhabditophora</taxon>
        <taxon>Macrostomorpha</taxon>
        <taxon>Macrostomida</taxon>
        <taxon>Macrostomidae</taxon>
        <taxon>Macrostomum</taxon>
    </lineage>
</organism>
<feature type="region of interest" description="Disordered" evidence="3">
    <location>
        <begin position="246"/>
        <end position="267"/>
    </location>
</feature>
<keyword evidence="5" id="KW-1185">Reference proteome</keyword>
<protein>
    <recommendedName>
        <fullName evidence="1">Coiled-coil domain-containing protein 93</fullName>
    </recommendedName>
</protein>
<dbReference type="AlphaFoldDB" id="A0A1I8IN10"/>
<sequence>IQGRDFVHVFRRGAVAGHPGDRRRDQMMPTGGQFAVEQVPLLQPSAAHQPPPELAAAAAALADRRAQLKAAFPTQRRLRKPAAYSGRAGAGETQKWHSEGQVSRNGTLKPGVRNGISQDVRKCNGIRASKEILKLLGQVRTTLLEYNGGLGTGVTGAGTGAAGATGAGGAGVRAAGGAVAASAASELAEMGEAGQQKRLAASLVGTIVGLQSPTFNEPCWTSGSSRRSWQQQMESLRQLSRRTAAAGARWHGGAAGKPRERERAARERRDVEVARVAAAEQQRADFAAQLSALGAVAQDPRAAARLDRLVAAAEELRQREAEQKATLRAEAAELEAELARLRDRAAAAATLKPRRRTASALPRQPSRAAAAAERLAAARAQLAEASRACASLRRRIDEFPSQEEASQYMRRLLELAEQAATLHRQTKQFYCLYNSACSLRELLEREIQLLTSADGAVTGRQAGAGRTAEKIVESARQNQSQAERRLTTEKAKRDGLNSEYLRLVESERRYNKLVKDFRAEAAKNERLRSAWPSRSPWPAGSGRRPRMRAGWGTRVVQLRLLQQPVGEQLGVEFLHNLVVAAAGLRGQALQEVVGGGVAAVEADGVYGDVSACVQAVDAAQDGAGGGVRFAVRQQLRNWLIQEELADDTGEELADTVEELRKLADDTGEELADDTGEELADDTVEKLADTAEELADDTAEELADDTGGHWLMAAHLVAKAASSASSVAVLPMDSSRSIQATAAWQLSSSAGSRPGLQARRPLLKAMRLKATRNLYSCSQTSALSASFSSSMYGAIEPETSTRKTARVSTTTPKSRRLPDSSQCSRCSSTGVYCRCLVTPLTFTVGNRPLQYLADTVLPSGFTSFSSCRQSGPETRRYRSRPSLARLYRLNQALDVTWSSLSGISARPTALRTDLPPWRTLSSGSALTELAAPGRRPSAFGTGGSESSASRTNDCRARLFAVGFGGGSAFGLAPPPRLRRRRLRRRHRDRRRHRTPGRCPAKGLGVFVGEHLLVLGADGIDERLRPAREIHGLVDLRHDKPDVVGLDDAGLAEPVEPAAGAVRQEAQRVGGLGDAGVPAGDGAVLVVVIHVEQHAVQPQVPADGLLLEVGAHLE</sequence>
<evidence type="ECO:0000313" key="5">
    <source>
        <dbReference type="Proteomes" id="UP000095280"/>
    </source>
</evidence>
<dbReference type="InterPro" id="IPR039116">
    <property type="entry name" value="CCDC93"/>
</dbReference>
<evidence type="ECO:0000256" key="3">
    <source>
        <dbReference type="SAM" id="MobiDB-lite"/>
    </source>
</evidence>
<feature type="coiled-coil region" evidence="2">
    <location>
        <begin position="303"/>
        <end position="395"/>
    </location>
</feature>
<feature type="domain" description="CCDC93 coiled-coil" evidence="4">
    <location>
        <begin position="131"/>
        <end position="529"/>
    </location>
</feature>
<dbReference type="PANTHER" id="PTHR16441">
    <property type="entry name" value="FIDIPIDINE"/>
    <property type="match status" value="1"/>
</dbReference>
<accession>A0A1I8IN10</accession>
<dbReference type="WBParaSite" id="maker-uti_cns_0014296-snap-gene-0.2-mRNA-1">
    <property type="protein sequence ID" value="maker-uti_cns_0014296-snap-gene-0.2-mRNA-1"/>
    <property type="gene ID" value="maker-uti_cns_0014296-snap-gene-0.2"/>
</dbReference>
<dbReference type="Proteomes" id="UP000095280">
    <property type="component" value="Unplaced"/>
</dbReference>
<evidence type="ECO:0000259" key="4">
    <source>
        <dbReference type="Pfam" id="PF09762"/>
    </source>
</evidence>
<dbReference type="Pfam" id="PF09762">
    <property type="entry name" value="CCDC93_CC"/>
    <property type="match status" value="1"/>
</dbReference>
<name>A0A1I8IN10_9PLAT</name>
<feature type="region of interest" description="Disordered" evidence="3">
    <location>
        <begin position="797"/>
        <end position="819"/>
    </location>
</feature>
<evidence type="ECO:0000313" key="6">
    <source>
        <dbReference type="WBParaSite" id="maker-uti_cns_0014296-snap-gene-0.2-mRNA-1"/>
    </source>
</evidence>
<proteinExistence type="predicted"/>
<reference evidence="6" key="1">
    <citation type="submission" date="2016-11" db="UniProtKB">
        <authorList>
            <consortium name="WormBaseParasite"/>
        </authorList>
    </citation>
    <scope>IDENTIFICATION</scope>
</reference>
<feature type="region of interest" description="Disordered" evidence="3">
    <location>
        <begin position="75"/>
        <end position="107"/>
    </location>
</feature>
<evidence type="ECO:0000256" key="2">
    <source>
        <dbReference type="SAM" id="Coils"/>
    </source>
</evidence>
<feature type="compositionally biased region" description="Basic and acidic residues" evidence="3">
    <location>
        <begin position="257"/>
        <end position="267"/>
    </location>
</feature>
<dbReference type="PANTHER" id="PTHR16441:SF0">
    <property type="entry name" value="COILED-COIL DOMAIN-CONTAINING PROTEIN 93"/>
    <property type="match status" value="1"/>
</dbReference>
<keyword evidence="2" id="KW-0175">Coiled coil</keyword>
<dbReference type="InterPro" id="IPR019159">
    <property type="entry name" value="CCDC93_CC"/>
</dbReference>
<dbReference type="GO" id="GO:0006893">
    <property type="term" value="P:Golgi to plasma membrane transport"/>
    <property type="evidence" value="ECO:0007669"/>
    <property type="project" value="TreeGrafter"/>
</dbReference>
<evidence type="ECO:0000256" key="1">
    <source>
        <dbReference type="ARBA" id="ARBA00016765"/>
    </source>
</evidence>